<evidence type="ECO:0000313" key="3">
    <source>
        <dbReference type="Proteomes" id="UP001470288"/>
    </source>
</evidence>
<gene>
    <name evidence="2" type="ORF">WMO62_05970</name>
</gene>
<feature type="domain" description="Protein CotJB" evidence="1">
    <location>
        <begin position="10"/>
        <end position="86"/>
    </location>
</feature>
<accession>A0ABV1HZM7</accession>
<organism evidence="2 3">
    <name type="scientific">Hominiventricola aquisgranensis</name>
    <dbReference type="NCBI Taxonomy" id="3133164"/>
    <lineage>
        <taxon>Bacteria</taxon>
        <taxon>Bacillati</taxon>
        <taxon>Bacillota</taxon>
        <taxon>Clostridia</taxon>
        <taxon>Lachnospirales</taxon>
        <taxon>Lachnospiraceae</taxon>
        <taxon>Hominiventricola</taxon>
    </lineage>
</organism>
<evidence type="ECO:0000259" key="1">
    <source>
        <dbReference type="Pfam" id="PF12652"/>
    </source>
</evidence>
<dbReference type="InterPro" id="IPR024207">
    <property type="entry name" value="CotJB_dom"/>
</dbReference>
<keyword evidence="2" id="KW-0167">Capsid protein</keyword>
<dbReference type="Proteomes" id="UP001470288">
    <property type="component" value="Unassembled WGS sequence"/>
</dbReference>
<keyword evidence="2" id="KW-0946">Virion</keyword>
<dbReference type="EMBL" id="JBBMFC010000008">
    <property type="protein sequence ID" value="MEQ2578392.1"/>
    <property type="molecule type" value="Genomic_DNA"/>
</dbReference>
<comment type="caution">
    <text evidence="2">The sequence shown here is derived from an EMBL/GenBank/DDBJ whole genome shotgun (WGS) entry which is preliminary data.</text>
</comment>
<keyword evidence="3" id="KW-1185">Reference proteome</keyword>
<name>A0ABV1HZM7_9FIRM</name>
<dbReference type="RefSeq" id="WP_118439957.1">
    <property type="nucleotide sequence ID" value="NZ_JBBMFC010000008.1"/>
</dbReference>
<proteinExistence type="predicted"/>
<sequence length="90" mass="10430">MMAQGTPSRQQMLKWVDMLSFAVQEANLYLDTHPSDQAALAYFQEYNQLRCQALNDYAALYGPLTIETARGGRGKWEWVNRPWPWEGEDC</sequence>
<reference evidence="2 3" key="1">
    <citation type="submission" date="2024-03" db="EMBL/GenBank/DDBJ databases">
        <title>Human intestinal bacterial collection.</title>
        <authorList>
            <person name="Pauvert C."/>
            <person name="Hitch T.C.A."/>
            <person name="Clavel T."/>
        </authorList>
    </citation>
    <scope>NUCLEOTIDE SEQUENCE [LARGE SCALE GENOMIC DNA]</scope>
    <source>
        <strain evidence="2 3">CLA-AA-H78B</strain>
    </source>
</reference>
<evidence type="ECO:0000313" key="2">
    <source>
        <dbReference type="EMBL" id="MEQ2578392.1"/>
    </source>
</evidence>
<protein>
    <submittedName>
        <fullName evidence="2">Spore coat protein CotJB</fullName>
    </submittedName>
</protein>
<dbReference type="Pfam" id="PF12652">
    <property type="entry name" value="CotJB"/>
    <property type="match status" value="1"/>
</dbReference>